<comment type="cofactor">
    <cofactor evidence="10">
        <name>Zn(2+)</name>
        <dbReference type="ChEBI" id="CHEBI:29105"/>
    </cofactor>
    <cofactor evidence="10">
        <name>Mg(2+)</name>
        <dbReference type="ChEBI" id="CHEBI:18420"/>
    </cofactor>
    <cofactor evidence="10">
        <name>Co(2+)</name>
        <dbReference type="ChEBI" id="CHEBI:48828"/>
    </cofactor>
    <text evidence="10">Binds 1 divalent metal cation per subunit. Can use ions such as Zn(2+), Mg(2+) or Co(2+).</text>
</comment>
<feature type="binding site" evidence="10">
    <location>
        <position position="283"/>
    </location>
    <ligand>
        <name>substrate</name>
    </ligand>
</feature>
<dbReference type="EMBL" id="BAABFV010000001">
    <property type="protein sequence ID" value="GAA4358324.1"/>
    <property type="molecule type" value="Genomic_DNA"/>
</dbReference>
<feature type="binding site" evidence="10">
    <location>
        <position position="135"/>
    </location>
    <ligand>
        <name>substrate</name>
    </ligand>
</feature>
<comment type="caution">
    <text evidence="11">The sequence shown here is derived from an EMBL/GenBank/DDBJ whole genome shotgun (WGS) entry which is preliminary data.</text>
</comment>
<sequence>MDSAKILITAGEPAGIGPEILVKMAQLECDDQLIVCADPALLEQAANLLKLPLKLTEFIPQSKAVKHRPGHLWCIPLSLHSKVTFGQLDVSNANYVLDTLKTANDLALSGQVDAILTGPVHKGIINDSGLKFSGHTEFFAEHSGCKKVVMMLACDGLRVTLATTHLPLRDVADAITPQLLTEVLTVVDTELRSKFSIQHPRILICGLNPHAGENDHLGTEESRIIIPTLDQLRDTLNAELIGPLPADTAFQPNKIKDIDCVLAMYHDQGLPTLKYKGFGNAVNVTLGLPYIRTSVDHGTGLDIAGQNIADIGSMQYTLQFTQDLIRRSKQQSH</sequence>
<comment type="subcellular location">
    <subcellularLocation>
        <location evidence="10">Cytoplasm</location>
    </subcellularLocation>
</comment>
<evidence type="ECO:0000256" key="10">
    <source>
        <dbReference type="HAMAP-Rule" id="MF_00536"/>
    </source>
</evidence>
<feature type="binding site" evidence="10">
    <location>
        <position position="136"/>
    </location>
    <ligand>
        <name>substrate</name>
    </ligand>
</feature>
<gene>
    <name evidence="10 11" type="primary">pdxA</name>
    <name evidence="11" type="ORF">GCM10023151_08240</name>
</gene>
<protein>
    <recommendedName>
        <fullName evidence="10">4-hydroxythreonine-4-phosphate dehydrogenase</fullName>
        <ecNumber evidence="10">1.1.1.262</ecNumber>
    </recommendedName>
    <alternativeName>
        <fullName evidence="10">4-(phosphohydroxy)-L-threonine dehydrogenase</fullName>
    </alternativeName>
</protein>
<keyword evidence="8 10" id="KW-0664">Pyridoxine biosynthesis</keyword>
<dbReference type="SUPFAM" id="SSF53659">
    <property type="entry name" value="Isocitrate/Isopropylmalate dehydrogenase-like"/>
    <property type="match status" value="1"/>
</dbReference>
<dbReference type="Gene3D" id="3.40.718.10">
    <property type="entry name" value="Isopropylmalate Dehydrogenase"/>
    <property type="match status" value="1"/>
</dbReference>
<dbReference type="RefSeq" id="WP_345291929.1">
    <property type="nucleotide sequence ID" value="NZ_BAABFV010000001.1"/>
</dbReference>
<keyword evidence="12" id="KW-1185">Reference proteome</keyword>
<comment type="miscellaneous">
    <text evidence="10">The active site is located at the dimer interface.</text>
</comment>
<evidence type="ECO:0000256" key="8">
    <source>
        <dbReference type="ARBA" id="ARBA00023096"/>
    </source>
</evidence>
<feature type="binding site" evidence="10">
    <location>
        <position position="210"/>
    </location>
    <ligand>
        <name>a divalent metal cation</name>
        <dbReference type="ChEBI" id="CHEBI:60240"/>
        <note>ligand shared between dimeric partners</note>
    </ligand>
</feature>
<keyword evidence="5 10" id="KW-0521">NADP</keyword>
<dbReference type="NCBIfam" id="TIGR00557">
    <property type="entry name" value="pdxA"/>
    <property type="match status" value="1"/>
</dbReference>
<keyword evidence="3 10" id="KW-0862">Zinc</keyword>
<comment type="pathway">
    <text evidence="10">Cofactor biosynthesis; pyridoxine 5'-phosphate biosynthesis; pyridoxine 5'-phosphate from D-erythrose 4-phosphate: step 4/5.</text>
</comment>
<comment type="similarity">
    <text evidence="10">Belongs to the PdxA family.</text>
</comment>
<evidence type="ECO:0000256" key="2">
    <source>
        <dbReference type="ARBA" id="ARBA00022723"/>
    </source>
</evidence>
<evidence type="ECO:0000313" key="11">
    <source>
        <dbReference type="EMBL" id="GAA4358324.1"/>
    </source>
</evidence>
<feature type="binding site" evidence="10">
    <location>
        <position position="165"/>
    </location>
    <ligand>
        <name>a divalent metal cation</name>
        <dbReference type="ChEBI" id="CHEBI:60240"/>
        <note>ligand shared between dimeric partners</note>
    </ligand>
</feature>
<keyword evidence="1 10" id="KW-0963">Cytoplasm</keyword>
<proteinExistence type="inferred from homology"/>
<evidence type="ECO:0000256" key="9">
    <source>
        <dbReference type="ARBA" id="ARBA00023285"/>
    </source>
</evidence>
<dbReference type="HAMAP" id="MF_00536">
    <property type="entry name" value="PdxA"/>
    <property type="match status" value="1"/>
</dbReference>
<dbReference type="PANTHER" id="PTHR30004">
    <property type="entry name" value="4-HYDROXYTHREONINE-4-PHOSPHATE DEHYDROGENASE"/>
    <property type="match status" value="1"/>
</dbReference>
<reference evidence="12" key="1">
    <citation type="journal article" date="2019" name="Int. J. Syst. Evol. Microbiol.">
        <title>The Global Catalogue of Microorganisms (GCM) 10K type strain sequencing project: providing services to taxonomists for standard genome sequencing and annotation.</title>
        <authorList>
            <consortium name="The Broad Institute Genomics Platform"/>
            <consortium name="The Broad Institute Genome Sequencing Center for Infectious Disease"/>
            <person name="Wu L."/>
            <person name="Ma J."/>
        </authorList>
    </citation>
    <scope>NUCLEOTIDE SEQUENCE [LARGE SCALE GENOMIC DNA]</scope>
    <source>
        <strain evidence="12">JCM 17728</strain>
    </source>
</reference>
<keyword evidence="9 10" id="KW-0170">Cobalt</keyword>
<evidence type="ECO:0000313" key="12">
    <source>
        <dbReference type="Proteomes" id="UP001501011"/>
    </source>
</evidence>
<keyword evidence="6 10" id="KW-0560">Oxidoreductase</keyword>
<keyword evidence="7 10" id="KW-0520">NAD</keyword>
<dbReference type="InterPro" id="IPR005255">
    <property type="entry name" value="PdxA_fam"/>
</dbReference>
<feature type="binding site" evidence="10">
    <location>
        <position position="292"/>
    </location>
    <ligand>
        <name>substrate</name>
    </ligand>
</feature>
<accession>A0ABP8IGE7</accession>
<feature type="binding site" evidence="10">
    <location>
        <position position="266"/>
    </location>
    <ligand>
        <name>a divalent metal cation</name>
        <dbReference type="ChEBI" id="CHEBI:60240"/>
        <note>ligand shared between dimeric partners</note>
    </ligand>
</feature>
<evidence type="ECO:0000256" key="6">
    <source>
        <dbReference type="ARBA" id="ARBA00023002"/>
    </source>
</evidence>
<organism evidence="11 12">
    <name type="scientific">Kangiella marina</name>
    <dbReference type="NCBI Taxonomy" id="1079178"/>
    <lineage>
        <taxon>Bacteria</taxon>
        <taxon>Pseudomonadati</taxon>
        <taxon>Pseudomonadota</taxon>
        <taxon>Gammaproteobacteria</taxon>
        <taxon>Kangiellales</taxon>
        <taxon>Kangiellaceae</taxon>
        <taxon>Kangiella</taxon>
    </lineage>
</organism>
<keyword evidence="2 10" id="KW-0479">Metal-binding</keyword>
<evidence type="ECO:0000256" key="7">
    <source>
        <dbReference type="ARBA" id="ARBA00023027"/>
    </source>
</evidence>
<dbReference type="Proteomes" id="UP001501011">
    <property type="component" value="Unassembled WGS sequence"/>
</dbReference>
<evidence type="ECO:0000256" key="5">
    <source>
        <dbReference type="ARBA" id="ARBA00022857"/>
    </source>
</evidence>
<comment type="function">
    <text evidence="10">Catalyzes the NAD(P)-dependent oxidation of 4-(phosphooxy)-L-threonine (HTP) into 2-amino-3-oxo-4-(phosphooxy)butyric acid which spontaneously decarboxylates to form 3-amino-2-oxopropyl phosphate (AHAP).</text>
</comment>
<dbReference type="Pfam" id="PF04166">
    <property type="entry name" value="PdxA"/>
    <property type="match status" value="1"/>
</dbReference>
<dbReference type="InterPro" id="IPR037510">
    <property type="entry name" value="PdxA"/>
</dbReference>
<comment type="subunit">
    <text evidence="10">Homodimer.</text>
</comment>
<comment type="catalytic activity">
    <reaction evidence="10">
        <text>4-(phosphooxy)-L-threonine + NAD(+) = 3-amino-2-oxopropyl phosphate + CO2 + NADH</text>
        <dbReference type="Rhea" id="RHEA:32275"/>
        <dbReference type="ChEBI" id="CHEBI:16526"/>
        <dbReference type="ChEBI" id="CHEBI:57279"/>
        <dbReference type="ChEBI" id="CHEBI:57540"/>
        <dbReference type="ChEBI" id="CHEBI:57945"/>
        <dbReference type="ChEBI" id="CHEBI:58452"/>
        <dbReference type="EC" id="1.1.1.262"/>
    </reaction>
</comment>
<keyword evidence="4 10" id="KW-0460">Magnesium</keyword>
<evidence type="ECO:0000256" key="1">
    <source>
        <dbReference type="ARBA" id="ARBA00022490"/>
    </source>
</evidence>
<name>A0ABP8IGE7_9GAMM</name>
<evidence type="ECO:0000256" key="4">
    <source>
        <dbReference type="ARBA" id="ARBA00022842"/>
    </source>
</evidence>
<dbReference type="PANTHER" id="PTHR30004:SF5">
    <property type="entry name" value="4-HYDROXYTHREONINE-4-PHOSPHATE DEHYDROGENASE"/>
    <property type="match status" value="1"/>
</dbReference>
<feature type="binding site" evidence="10">
    <location>
        <position position="274"/>
    </location>
    <ligand>
        <name>substrate</name>
    </ligand>
</feature>
<dbReference type="EC" id="1.1.1.262" evidence="10"/>
<evidence type="ECO:0000256" key="3">
    <source>
        <dbReference type="ARBA" id="ARBA00022833"/>
    </source>
</evidence>